<dbReference type="RefSeq" id="WP_097804947.1">
    <property type="nucleotide sequence ID" value="NZ_FXYH01000008.1"/>
</dbReference>
<dbReference type="Pfam" id="PF13144">
    <property type="entry name" value="ChapFlgA"/>
    <property type="match status" value="1"/>
</dbReference>
<dbReference type="OrthoDB" id="7619725at2"/>
<feature type="signal peptide" evidence="4">
    <location>
        <begin position="1"/>
        <end position="17"/>
    </location>
</feature>
<dbReference type="Proteomes" id="UP000220836">
    <property type="component" value="Unassembled WGS sequence"/>
</dbReference>
<dbReference type="GO" id="GO:0042597">
    <property type="term" value="C:periplasmic space"/>
    <property type="evidence" value="ECO:0007669"/>
    <property type="project" value="UniProtKB-SubCell"/>
</dbReference>
<dbReference type="PANTHER" id="PTHR36307">
    <property type="entry name" value="FLAGELLA BASAL BODY P-RING FORMATION PROTEIN FLGA"/>
    <property type="match status" value="1"/>
</dbReference>
<dbReference type="EMBL" id="FXYH01000008">
    <property type="protein sequence ID" value="SMX42713.1"/>
    <property type="molecule type" value="Genomic_DNA"/>
</dbReference>
<keyword evidence="2 4" id="KW-0732">Signal</keyword>
<protein>
    <recommendedName>
        <fullName evidence="4">Flagella basal body P-ring formation protein FlgA</fullName>
    </recommendedName>
</protein>
<comment type="subcellular location">
    <subcellularLocation>
        <location evidence="1 4">Periplasm</location>
    </subcellularLocation>
</comment>
<dbReference type="SMART" id="SM00858">
    <property type="entry name" value="SAF"/>
    <property type="match status" value="1"/>
</dbReference>
<dbReference type="GO" id="GO:0044780">
    <property type="term" value="P:bacterial-type flagellum assembly"/>
    <property type="evidence" value="ECO:0007669"/>
    <property type="project" value="InterPro"/>
</dbReference>
<organism evidence="6 7">
    <name type="scientific">Pelagimonas varians</name>
    <dbReference type="NCBI Taxonomy" id="696760"/>
    <lineage>
        <taxon>Bacteria</taxon>
        <taxon>Pseudomonadati</taxon>
        <taxon>Pseudomonadota</taxon>
        <taxon>Alphaproteobacteria</taxon>
        <taxon>Rhodobacterales</taxon>
        <taxon>Roseobacteraceae</taxon>
        <taxon>Pelagimonas</taxon>
    </lineage>
</organism>
<evidence type="ECO:0000313" key="6">
    <source>
        <dbReference type="EMBL" id="SMX42713.1"/>
    </source>
</evidence>
<dbReference type="Gene3D" id="2.30.30.760">
    <property type="match status" value="1"/>
</dbReference>
<comment type="function">
    <text evidence="4">Involved in the assembly process of the P-ring formation. It may associate with FlgF on the rod constituting a structure essential for the P-ring assembly or may act as a modulator protein for the P-ring assembly.</text>
</comment>
<keyword evidence="6" id="KW-0282">Flagellum</keyword>
<dbReference type="CDD" id="cd11614">
    <property type="entry name" value="SAF_CpaB_FlgA_like"/>
    <property type="match status" value="1"/>
</dbReference>
<evidence type="ECO:0000313" key="7">
    <source>
        <dbReference type="Proteomes" id="UP000220836"/>
    </source>
</evidence>
<reference evidence="6 7" key="1">
    <citation type="submission" date="2017-05" db="EMBL/GenBank/DDBJ databases">
        <authorList>
            <person name="Song R."/>
            <person name="Chenine A.L."/>
            <person name="Ruprecht R.M."/>
        </authorList>
    </citation>
    <scope>NUCLEOTIDE SEQUENCE [LARGE SCALE GENOMIC DNA]</scope>
    <source>
        <strain evidence="6 7">CECT 8663</strain>
    </source>
</reference>
<comment type="similarity">
    <text evidence="4">Belongs to the FlgA family.</text>
</comment>
<evidence type="ECO:0000256" key="3">
    <source>
        <dbReference type="ARBA" id="ARBA00022764"/>
    </source>
</evidence>
<dbReference type="NCBIfam" id="TIGR03170">
    <property type="entry name" value="flgA_cterm"/>
    <property type="match status" value="1"/>
</dbReference>
<evidence type="ECO:0000256" key="1">
    <source>
        <dbReference type="ARBA" id="ARBA00004418"/>
    </source>
</evidence>
<evidence type="ECO:0000256" key="4">
    <source>
        <dbReference type="RuleBase" id="RU362063"/>
    </source>
</evidence>
<keyword evidence="3 4" id="KW-0574">Periplasm</keyword>
<keyword evidence="6" id="KW-0969">Cilium</keyword>
<proteinExistence type="inferred from homology"/>
<feature type="chain" id="PRO_5011816212" description="Flagella basal body P-ring formation protein FlgA" evidence="4">
    <location>
        <begin position="18"/>
        <end position="138"/>
    </location>
</feature>
<keyword evidence="7" id="KW-1185">Reference proteome</keyword>
<dbReference type="AlphaFoldDB" id="A0A238KIV3"/>
<gene>
    <name evidence="6" type="ORF">PEV8663_02455</name>
</gene>
<accession>A0A238KIV3</accession>
<name>A0A238KIV3_9RHOB</name>
<evidence type="ECO:0000259" key="5">
    <source>
        <dbReference type="SMART" id="SM00858"/>
    </source>
</evidence>
<dbReference type="InterPro" id="IPR039246">
    <property type="entry name" value="Flagellar_FlgA"/>
</dbReference>
<dbReference type="InterPro" id="IPR013974">
    <property type="entry name" value="SAF"/>
</dbReference>
<feature type="domain" description="SAF" evidence="5">
    <location>
        <begin position="17"/>
        <end position="75"/>
    </location>
</feature>
<dbReference type="PANTHER" id="PTHR36307:SF1">
    <property type="entry name" value="FLAGELLA BASAL BODY P-RING FORMATION PROTEIN FLGA"/>
    <property type="match status" value="1"/>
</dbReference>
<keyword evidence="4" id="KW-1005">Bacterial flagellum biogenesis</keyword>
<dbReference type="InterPro" id="IPR017585">
    <property type="entry name" value="SAF_FlgA"/>
</dbReference>
<sequence length="138" mass="14650">MKLLLAILPFLAGQAVAETIVATRSIRPQQLITSEDVRVDPAVVDGAHVSLVEVIGQEARVAIYAGRAVMMGQVGKPALVERNQMVELIFVRGGLQIAAEGRALARAGSGERIRVMNTDSRTVLFGTVESNGTVVVSK</sequence>
<keyword evidence="6" id="KW-0966">Cell projection</keyword>
<evidence type="ECO:0000256" key="2">
    <source>
        <dbReference type="ARBA" id="ARBA00022729"/>
    </source>
</evidence>